<evidence type="ECO:0000313" key="7">
    <source>
        <dbReference type="Proteomes" id="UP000184526"/>
    </source>
</evidence>
<dbReference type="PANTHER" id="PTHR43335:SF4">
    <property type="entry name" value="ABC TRANSPORTER, ATP-BINDING PROTEIN"/>
    <property type="match status" value="1"/>
</dbReference>
<evidence type="ECO:0000256" key="2">
    <source>
        <dbReference type="ARBA" id="ARBA00022448"/>
    </source>
</evidence>
<gene>
    <name evidence="6" type="ORF">SAMN02745196_01899</name>
</gene>
<name>A0A1M5WV84_9CLOT</name>
<dbReference type="AlphaFoldDB" id="A0A1M5WV84"/>
<dbReference type="InterPro" id="IPR017871">
    <property type="entry name" value="ABC_transporter-like_CS"/>
</dbReference>
<dbReference type="SUPFAM" id="SSF52540">
    <property type="entry name" value="P-loop containing nucleoside triphosphate hydrolases"/>
    <property type="match status" value="1"/>
</dbReference>
<dbReference type="Gene3D" id="3.40.50.300">
    <property type="entry name" value="P-loop containing nucleotide triphosphate hydrolases"/>
    <property type="match status" value="1"/>
</dbReference>
<protein>
    <submittedName>
        <fullName evidence="6">ABC-2 type transport system ATP-binding protein</fullName>
    </submittedName>
</protein>
<dbReference type="InterPro" id="IPR003439">
    <property type="entry name" value="ABC_transporter-like_ATP-bd"/>
</dbReference>
<dbReference type="SMART" id="SM00382">
    <property type="entry name" value="AAA"/>
    <property type="match status" value="1"/>
</dbReference>
<dbReference type="STRING" id="1121306.SAMN02745196_01899"/>
<sequence length="218" mass="24379">MDITYIEVNGVSKKIKENKVLDNISFSLERGKIVGFRGKNGSGKTMLFRALSGLIRIDEGEIKIDGKVMGKDIDFPESLGVVIEYPGLLPGYTGFENLKILADLKGVIGEDEIKEAIKSVGLDPEDKRKFKKYSLGMKQRLGIAQAIMEKPDLIILDEPTNALDQDGVELVKNILIELKNQGKTILVASHDKEEIEYLSDEIYYLNDGKVSNYRILKE</sequence>
<keyword evidence="4 6" id="KW-0067">ATP-binding</keyword>
<dbReference type="GO" id="GO:0005524">
    <property type="term" value="F:ATP binding"/>
    <property type="evidence" value="ECO:0007669"/>
    <property type="project" value="UniProtKB-KW"/>
</dbReference>
<reference evidence="6 7" key="1">
    <citation type="submission" date="2016-11" db="EMBL/GenBank/DDBJ databases">
        <authorList>
            <person name="Jaros S."/>
            <person name="Januszkiewicz K."/>
            <person name="Wedrychowicz H."/>
        </authorList>
    </citation>
    <scope>NUCLEOTIDE SEQUENCE [LARGE SCALE GENOMIC DNA]</scope>
    <source>
        <strain evidence="6 7">DSM 3089</strain>
    </source>
</reference>
<dbReference type="PANTHER" id="PTHR43335">
    <property type="entry name" value="ABC TRANSPORTER, ATP-BINDING PROTEIN"/>
    <property type="match status" value="1"/>
</dbReference>
<dbReference type="Pfam" id="PF00005">
    <property type="entry name" value="ABC_tran"/>
    <property type="match status" value="1"/>
</dbReference>
<dbReference type="PROSITE" id="PS50893">
    <property type="entry name" value="ABC_TRANSPORTER_2"/>
    <property type="match status" value="1"/>
</dbReference>
<dbReference type="GO" id="GO:0016887">
    <property type="term" value="F:ATP hydrolysis activity"/>
    <property type="evidence" value="ECO:0007669"/>
    <property type="project" value="InterPro"/>
</dbReference>
<comment type="similarity">
    <text evidence="1">Belongs to the ABC transporter superfamily.</text>
</comment>
<dbReference type="Proteomes" id="UP000184526">
    <property type="component" value="Unassembled WGS sequence"/>
</dbReference>
<accession>A0A1M5WV84</accession>
<organism evidence="6 7">
    <name type="scientific">Clostridium collagenovorans DSM 3089</name>
    <dbReference type="NCBI Taxonomy" id="1121306"/>
    <lineage>
        <taxon>Bacteria</taxon>
        <taxon>Bacillati</taxon>
        <taxon>Bacillota</taxon>
        <taxon>Clostridia</taxon>
        <taxon>Eubacteriales</taxon>
        <taxon>Clostridiaceae</taxon>
        <taxon>Clostridium</taxon>
    </lineage>
</organism>
<keyword evidence="2" id="KW-0813">Transport</keyword>
<evidence type="ECO:0000256" key="3">
    <source>
        <dbReference type="ARBA" id="ARBA00022741"/>
    </source>
</evidence>
<keyword evidence="7" id="KW-1185">Reference proteome</keyword>
<dbReference type="InterPro" id="IPR027417">
    <property type="entry name" value="P-loop_NTPase"/>
</dbReference>
<evidence type="ECO:0000259" key="5">
    <source>
        <dbReference type="PROSITE" id="PS50893"/>
    </source>
</evidence>
<dbReference type="EMBL" id="FQXP01000006">
    <property type="protein sequence ID" value="SHH91507.1"/>
    <property type="molecule type" value="Genomic_DNA"/>
</dbReference>
<feature type="domain" description="ABC transporter" evidence="5">
    <location>
        <begin position="6"/>
        <end position="218"/>
    </location>
</feature>
<evidence type="ECO:0000256" key="1">
    <source>
        <dbReference type="ARBA" id="ARBA00005417"/>
    </source>
</evidence>
<keyword evidence="3" id="KW-0547">Nucleotide-binding</keyword>
<proteinExistence type="inferred from homology"/>
<evidence type="ECO:0000313" key="6">
    <source>
        <dbReference type="EMBL" id="SHH91507.1"/>
    </source>
</evidence>
<evidence type="ECO:0000256" key="4">
    <source>
        <dbReference type="ARBA" id="ARBA00022840"/>
    </source>
</evidence>
<dbReference type="PROSITE" id="PS00211">
    <property type="entry name" value="ABC_TRANSPORTER_1"/>
    <property type="match status" value="1"/>
</dbReference>
<dbReference type="InterPro" id="IPR003593">
    <property type="entry name" value="AAA+_ATPase"/>
</dbReference>